<name>A0A8J6PTA5_9HYPH</name>
<dbReference type="RefSeq" id="WP_188162970.1">
    <property type="nucleotide sequence ID" value="NZ_JACVVX010000001.1"/>
</dbReference>
<comment type="caution">
    <text evidence="1">The sequence shown here is derived from an EMBL/GenBank/DDBJ whole genome shotgun (WGS) entry which is preliminary data.</text>
</comment>
<reference evidence="1" key="1">
    <citation type="submission" date="2020-09" db="EMBL/GenBank/DDBJ databases">
        <title>Genome seq and assembly of Tianweitania sp.</title>
        <authorList>
            <person name="Chhetri G."/>
        </authorList>
    </citation>
    <scope>NUCLEOTIDE SEQUENCE</scope>
    <source>
        <strain evidence="1">Rool2</strain>
    </source>
</reference>
<protein>
    <submittedName>
        <fullName evidence="1">YdeI/OmpD-associated family protein</fullName>
    </submittedName>
</protein>
<dbReference type="Proteomes" id="UP000643405">
    <property type="component" value="Unassembled WGS sequence"/>
</dbReference>
<dbReference type="Pfam" id="PF13376">
    <property type="entry name" value="OmdA"/>
    <property type="match status" value="1"/>
</dbReference>
<evidence type="ECO:0000313" key="1">
    <source>
        <dbReference type="EMBL" id="MBD0413543.1"/>
    </source>
</evidence>
<sequence>MAPVTVDPGKVREFGDKDSFYSWLAENHDCADEVWIKIHKVKSGLKSISPTEAIDVVLCWGWIDAIRKGFDDKSFLQRYTKRGKKSIWSQINVDNVARLIEEGRMTEHGLREVEAAKADGRWDRAYASGKDMKIPDDLQAAIDSSPKAKAMLATLTAQNRFALAFRMHHIKTAAGRKKKIETFLTMLERGETIYPQRVKER</sequence>
<dbReference type="AlphaFoldDB" id="A0A8J6PTA5"/>
<organism evidence="1 2">
    <name type="scientific">Oryzicola mucosus</name>
    <dbReference type="NCBI Taxonomy" id="2767425"/>
    <lineage>
        <taxon>Bacteria</taxon>
        <taxon>Pseudomonadati</taxon>
        <taxon>Pseudomonadota</taxon>
        <taxon>Alphaproteobacteria</taxon>
        <taxon>Hyphomicrobiales</taxon>
        <taxon>Phyllobacteriaceae</taxon>
        <taxon>Oryzicola</taxon>
    </lineage>
</organism>
<evidence type="ECO:0000313" key="2">
    <source>
        <dbReference type="Proteomes" id="UP000643405"/>
    </source>
</evidence>
<accession>A0A8J6PTA5</accession>
<dbReference type="EMBL" id="JACVVX010000001">
    <property type="protein sequence ID" value="MBD0413543.1"/>
    <property type="molecule type" value="Genomic_DNA"/>
</dbReference>
<proteinExistence type="predicted"/>
<keyword evidence="2" id="KW-1185">Reference proteome</keyword>
<gene>
    <name evidence="1" type="ORF">ICI42_02640</name>
</gene>